<evidence type="ECO:0008006" key="5">
    <source>
        <dbReference type="Google" id="ProtNLM"/>
    </source>
</evidence>
<dbReference type="RefSeq" id="WP_129722909.1">
    <property type="nucleotide sequence ID" value="NZ_CP101808.1"/>
</dbReference>
<dbReference type="Proteomes" id="UP001059576">
    <property type="component" value="Chromosome"/>
</dbReference>
<evidence type="ECO:0000313" key="3">
    <source>
        <dbReference type="EMBL" id="UUD36882.1"/>
    </source>
</evidence>
<dbReference type="InterPro" id="IPR013324">
    <property type="entry name" value="RNA_pol_sigma_r3/r4-like"/>
</dbReference>
<dbReference type="Pfam" id="PF04297">
    <property type="entry name" value="UPF0122"/>
    <property type="match status" value="1"/>
</dbReference>
<protein>
    <recommendedName>
        <fullName evidence="5">Sigma-70, region 4</fullName>
    </recommendedName>
</protein>
<keyword evidence="4" id="KW-1185">Reference proteome</keyword>
<proteinExistence type="inferred from homology"/>
<reference evidence="3" key="1">
    <citation type="submission" date="2022-07" db="EMBL/GenBank/DDBJ databases">
        <title>Complete genome of Mycoplasma equigenitalium type strain T37.</title>
        <authorList>
            <person name="Spergser J."/>
        </authorList>
    </citation>
    <scope>NUCLEOTIDE SEQUENCE</scope>
    <source>
        <strain evidence="3">T37</strain>
    </source>
</reference>
<sequence length="73" mass="8614">MNIDDRTKLLELWDKYKNFLTDKQQEIFEMYLIDDLTYGEIGKVLGTTRANAYDAIKKAKQKLIEIENKLGKE</sequence>
<evidence type="ECO:0000256" key="1">
    <source>
        <dbReference type="ARBA" id="ARBA00008720"/>
    </source>
</evidence>
<organism evidence="3 4">
    <name type="scientific">Mycoplasmopsis equigenitalium</name>
    <dbReference type="NCBI Taxonomy" id="114883"/>
    <lineage>
        <taxon>Bacteria</taxon>
        <taxon>Bacillati</taxon>
        <taxon>Mycoplasmatota</taxon>
        <taxon>Mycoplasmoidales</taxon>
        <taxon>Metamycoplasmataceae</taxon>
        <taxon>Mycoplasmopsis</taxon>
    </lineage>
</organism>
<dbReference type="PANTHER" id="PTHR40083:SF1">
    <property type="entry name" value="UPF0122 PROTEIN YLXM"/>
    <property type="match status" value="1"/>
</dbReference>
<dbReference type="EMBL" id="CP101808">
    <property type="protein sequence ID" value="UUD36882.1"/>
    <property type="molecule type" value="Genomic_DNA"/>
</dbReference>
<dbReference type="InterPro" id="IPR036388">
    <property type="entry name" value="WH-like_DNA-bd_sf"/>
</dbReference>
<evidence type="ECO:0000256" key="2">
    <source>
        <dbReference type="ARBA" id="ARBA00024764"/>
    </source>
</evidence>
<name>A0ABY5J0T8_9BACT</name>
<dbReference type="PANTHER" id="PTHR40083">
    <property type="entry name" value="UPF0122 PROTEIN CBO2450/CLC_2298"/>
    <property type="match status" value="1"/>
</dbReference>
<gene>
    <name evidence="3" type="ORF">NPA09_03220</name>
</gene>
<comment type="function">
    <text evidence="2">Might take part in the signal recognition particle (SRP) pathway. This is inferred from the conservation of its genetic proximity to ftsY/ffh. May be a regulatory protein.</text>
</comment>
<evidence type="ECO:0000313" key="4">
    <source>
        <dbReference type="Proteomes" id="UP001059576"/>
    </source>
</evidence>
<dbReference type="Gene3D" id="1.10.10.10">
    <property type="entry name" value="Winged helix-like DNA-binding domain superfamily/Winged helix DNA-binding domain"/>
    <property type="match status" value="1"/>
</dbReference>
<accession>A0ABY5J0T8</accession>
<comment type="similarity">
    <text evidence="1">Belongs to the UPF0122 family.</text>
</comment>
<dbReference type="InterPro" id="IPR007394">
    <property type="entry name" value="UPF0122"/>
</dbReference>
<dbReference type="SUPFAM" id="SSF88659">
    <property type="entry name" value="Sigma3 and sigma4 domains of RNA polymerase sigma factors"/>
    <property type="match status" value="1"/>
</dbReference>